<accession>A0A0F9PZK3</accession>
<organism evidence="1">
    <name type="scientific">marine sediment metagenome</name>
    <dbReference type="NCBI Taxonomy" id="412755"/>
    <lineage>
        <taxon>unclassified sequences</taxon>
        <taxon>metagenomes</taxon>
        <taxon>ecological metagenomes</taxon>
    </lineage>
</organism>
<comment type="caution">
    <text evidence="1">The sequence shown here is derived from an EMBL/GenBank/DDBJ whole genome shotgun (WGS) entry which is preliminary data.</text>
</comment>
<evidence type="ECO:0000313" key="1">
    <source>
        <dbReference type="EMBL" id="KKN06451.1"/>
    </source>
</evidence>
<name>A0A0F9PZK3_9ZZZZ</name>
<dbReference type="AlphaFoldDB" id="A0A0F9PZK3"/>
<proteinExistence type="predicted"/>
<dbReference type="EMBL" id="LAZR01004689">
    <property type="protein sequence ID" value="KKN06451.1"/>
    <property type="molecule type" value="Genomic_DNA"/>
</dbReference>
<sequence length="108" mass="12403">MAGGKTEVNDRCAVKLSKEQRKKVDEWMSERWTQRKCPDCGHSTWSIDMNIFEMREFLEGKINISGYGYLKPVLVLTCENCGHLKTFNAVKIGIVQAPFQDTNSEKEE</sequence>
<reference evidence="1" key="1">
    <citation type="journal article" date="2015" name="Nature">
        <title>Complex archaea that bridge the gap between prokaryotes and eukaryotes.</title>
        <authorList>
            <person name="Spang A."/>
            <person name="Saw J.H."/>
            <person name="Jorgensen S.L."/>
            <person name="Zaremba-Niedzwiedzka K."/>
            <person name="Martijn J."/>
            <person name="Lind A.E."/>
            <person name="van Eijk R."/>
            <person name="Schleper C."/>
            <person name="Guy L."/>
            <person name="Ettema T.J."/>
        </authorList>
    </citation>
    <scope>NUCLEOTIDE SEQUENCE</scope>
</reference>
<gene>
    <name evidence="1" type="ORF">LCGC14_1077070</name>
</gene>
<protein>
    <submittedName>
        <fullName evidence="1">Uncharacterized protein</fullName>
    </submittedName>
</protein>